<feature type="transmembrane region" description="Helical" evidence="8">
    <location>
        <begin position="1031"/>
        <end position="1055"/>
    </location>
</feature>
<feature type="compositionally biased region" description="Acidic residues" evidence="7">
    <location>
        <begin position="485"/>
        <end position="497"/>
    </location>
</feature>
<evidence type="ECO:0000256" key="5">
    <source>
        <dbReference type="ARBA" id="ARBA00022989"/>
    </source>
</evidence>
<dbReference type="GO" id="GO:0005886">
    <property type="term" value="C:plasma membrane"/>
    <property type="evidence" value="ECO:0000318"/>
    <property type="project" value="GO_Central"/>
</dbReference>
<evidence type="ECO:0000259" key="10">
    <source>
        <dbReference type="Pfam" id="PF13967"/>
    </source>
</evidence>
<dbReference type="InterPro" id="IPR045122">
    <property type="entry name" value="Csc1-like"/>
</dbReference>
<dbReference type="KEGG" id="cre:CHLRE_08g360500v5"/>
<evidence type="ECO:0000256" key="6">
    <source>
        <dbReference type="ARBA" id="ARBA00023136"/>
    </source>
</evidence>
<feature type="compositionally biased region" description="Low complexity" evidence="7">
    <location>
        <begin position="498"/>
        <end position="518"/>
    </location>
</feature>
<evidence type="ECO:0000256" key="1">
    <source>
        <dbReference type="ARBA" id="ARBA00004141"/>
    </source>
</evidence>
<dbReference type="OrthoDB" id="1689567at2759"/>
<dbReference type="ExpressionAtlas" id="A0A2K3DGF7">
    <property type="expression patterns" value="baseline"/>
</dbReference>
<dbReference type="InterPro" id="IPR032880">
    <property type="entry name" value="CSC1/OSCA1-like_N"/>
</dbReference>
<dbReference type="PANTHER" id="PTHR13018:SF5">
    <property type="entry name" value="RE44586P"/>
    <property type="match status" value="1"/>
</dbReference>
<feature type="transmembrane region" description="Helical" evidence="8">
    <location>
        <begin position="12"/>
        <end position="32"/>
    </location>
</feature>
<feature type="transmembrane region" description="Helical" evidence="8">
    <location>
        <begin position="88"/>
        <end position="110"/>
    </location>
</feature>
<feature type="compositionally biased region" description="Basic and acidic residues" evidence="7">
    <location>
        <begin position="470"/>
        <end position="484"/>
    </location>
</feature>
<feature type="region of interest" description="Disordered" evidence="7">
    <location>
        <begin position="1102"/>
        <end position="1121"/>
    </location>
</feature>
<evidence type="ECO:0008006" key="14">
    <source>
        <dbReference type="Google" id="ProtNLM"/>
    </source>
</evidence>
<dbReference type="RefSeq" id="XP_042921806.1">
    <property type="nucleotide sequence ID" value="XM_043064805.1"/>
</dbReference>
<feature type="region of interest" description="Disordered" evidence="7">
    <location>
        <begin position="470"/>
        <end position="562"/>
    </location>
</feature>
<keyword evidence="3" id="KW-0813">Transport</keyword>
<dbReference type="GO" id="GO:0005227">
    <property type="term" value="F:calcium-activated cation channel activity"/>
    <property type="evidence" value="ECO:0000318"/>
    <property type="project" value="GO_Central"/>
</dbReference>
<feature type="domain" description="CSC1/OSCA1-like N-terminal transmembrane" evidence="10">
    <location>
        <begin position="8"/>
        <end position="134"/>
    </location>
</feature>
<comment type="subcellular location">
    <subcellularLocation>
        <location evidence="1">Membrane</location>
        <topology evidence="1">Multi-pass membrane protein</topology>
    </subcellularLocation>
</comment>
<dbReference type="FunCoup" id="A0A2K3DGF7">
    <property type="interactions" value="1092"/>
</dbReference>
<evidence type="ECO:0000256" key="3">
    <source>
        <dbReference type="ARBA" id="ARBA00022448"/>
    </source>
</evidence>
<dbReference type="InterPro" id="IPR003864">
    <property type="entry name" value="CSC1/OSCA1-like_7TM"/>
</dbReference>
<dbReference type="GeneID" id="5727852"/>
<gene>
    <name evidence="12" type="ORF">CHLRE_08g360500v5</name>
</gene>
<feature type="region of interest" description="Disordered" evidence="7">
    <location>
        <begin position="340"/>
        <end position="394"/>
    </location>
</feature>
<reference evidence="12 13" key="1">
    <citation type="journal article" date="2007" name="Science">
        <title>The Chlamydomonas genome reveals the evolution of key animal and plant functions.</title>
        <authorList>
            <person name="Merchant S.S."/>
            <person name="Prochnik S.E."/>
            <person name="Vallon O."/>
            <person name="Harris E.H."/>
            <person name="Karpowicz S.J."/>
            <person name="Witman G.B."/>
            <person name="Terry A."/>
            <person name="Salamov A."/>
            <person name="Fritz-Laylin L.K."/>
            <person name="Marechal-Drouard L."/>
            <person name="Marshall W.F."/>
            <person name="Qu L.H."/>
            <person name="Nelson D.R."/>
            <person name="Sanderfoot A.A."/>
            <person name="Spalding M.H."/>
            <person name="Kapitonov V.V."/>
            <person name="Ren Q."/>
            <person name="Ferris P."/>
            <person name="Lindquist E."/>
            <person name="Shapiro H."/>
            <person name="Lucas S.M."/>
            <person name="Grimwood J."/>
            <person name="Schmutz J."/>
            <person name="Cardol P."/>
            <person name="Cerutti H."/>
            <person name="Chanfreau G."/>
            <person name="Chen C.L."/>
            <person name="Cognat V."/>
            <person name="Croft M.T."/>
            <person name="Dent R."/>
            <person name="Dutcher S."/>
            <person name="Fernandez E."/>
            <person name="Fukuzawa H."/>
            <person name="Gonzalez-Ballester D."/>
            <person name="Gonzalez-Halphen D."/>
            <person name="Hallmann A."/>
            <person name="Hanikenne M."/>
            <person name="Hippler M."/>
            <person name="Inwood W."/>
            <person name="Jabbari K."/>
            <person name="Kalanon M."/>
            <person name="Kuras R."/>
            <person name="Lefebvre P.A."/>
            <person name="Lemaire S.D."/>
            <person name="Lobanov A.V."/>
            <person name="Lohr M."/>
            <person name="Manuell A."/>
            <person name="Meier I."/>
            <person name="Mets L."/>
            <person name="Mittag M."/>
            <person name="Mittelmeier T."/>
            <person name="Moroney J.V."/>
            <person name="Moseley J."/>
            <person name="Napoli C."/>
            <person name="Nedelcu A.M."/>
            <person name="Niyogi K."/>
            <person name="Novoselov S.V."/>
            <person name="Paulsen I.T."/>
            <person name="Pazour G."/>
            <person name="Purton S."/>
            <person name="Ral J.P."/>
            <person name="Riano-Pachon D.M."/>
            <person name="Riekhof W."/>
            <person name="Rymarquis L."/>
            <person name="Schroda M."/>
            <person name="Stern D."/>
            <person name="Umen J."/>
            <person name="Willows R."/>
            <person name="Wilson N."/>
            <person name="Zimmer S.L."/>
            <person name="Allmer J."/>
            <person name="Balk J."/>
            <person name="Bisova K."/>
            <person name="Chen C.J."/>
            <person name="Elias M."/>
            <person name="Gendler K."/>
            <person name="Hauser C."/>
            <person name="Lamb M.R."/>
            <person name="Ledford H."/>
            <person name="Long J.C."/>
            <person name="Minagawa J."/>
            <person name="Page M.D."/>
            <person name="Pan J."/>
            <person name="Pootakham W."/>
            <person name="Roje S."/>
            <person name="Rose A."/>
            <person name="Stahlberg E."/>
            <person name="Terauchi A.M."/>
            <person name="Yang P."/>
            <person name="Ball S."/>
            <person name="Bowler C."/>
            <person name="Dieckmann C.L."/>
            <person name="Gladyshev V.N."/>
            <person name="Green P."/>
            <person name="Jorgensen R."/>
            <person name="Mayfield S."/>
            <person name="Mueller-Roeber B."/>
            <person name="Rajamani S."/>
            <person name="Sayre R.T."/>
            <person name="Brokstein P."/>
            <person name="Dubchak I."/>
            <person name="Goodstein D."/>
            <person name="Hornick L."/>
            <person name="Huang Y.W."/>
            <person name="Jhaveri J."/>
            <person name="Luo Y."/>
            <person name="Martinez D."/>
            <person name="Ngau W.C."/>
            <person name="Otillar B."/>
            <person name="Poliakov A."/>
            <person name="Porter A."/>
            <person name="Szajkowski L."/>
            <person name="Werner G."/>
            <person name="Zhou K."/>
            <person name="Grigoriev I.V."/>
            <person name="Rokhsar D.S."/>
            <person name="Grossman A.R."/>
        </authorList>
    </citation>
    <scope>NUCLEOTIDE SEQUENCE [LARGE SCALE GENOMIC DNA]</scope>
    <source>
        <strain evidence="13">CC-503</strain>
    </source>
</reference>
<dbReference type="PaxDb" id="3055-EDO97042"/>
<organism evidence="12 13">
    <name type="scientific">Chlamydomonas reinhardtii</name>
    <name type="common">Chlamydomonas smithii</name>
    <dbReference type="NCBI Taxonomy" id="3055"/>
    <lineage>
        <taxon>Eukaryota</taxon>
        <taxon>Viridiplantae</taxon>
        <taxon>Chlorophyta</taxon>
        <taxon>core chlorophytes</taxon>
        <taxon>Chlorophyceae</taxon>
        <taxon>CS clade</taxon>
        <taxon>Chlamydomonadales</taxon>
        <taxon>Chlamydomonadaceae</taxon>
        <taxon>Chlamydomonas</taxon>
    </lineage>
</organism>
<dbReference type="Pfam" id="PF02714">
    <property type="entry name" value="RSN1_7TM"/>
    <property type="match status" value="1"/>
</dbReference>
<keyword evidence="6 8" id="KW-0472">Membrane</keyword>
<feature type="transmembrane region" description="Helical" evidence="8">
    <location>
        <begin position="787"/>
        <end position="811"/>
    </location>
</feature>
<feature type="domain" description="CSC1/OSCA1-like 7TM region" evidence="9">
    <location>
        <begin position="788"/>
        <end position="1054"/>
    </location>
</feature>
<keyword evidence="13" id="KW-1185">Reference proteome</keyword>
<feature type="region of interest" description="Disordered" evidence="7">
    <location>
        <begin position="1168"/>
        <end position="1234"/>
    </location>
</feature>
<sequence length="1234" mass="135373">MAAGSSSVLSSFLLNLGICLGLFLVFSVLRVLPWCRRFFAPRRFADDIPVKPKRLEYKLWSWIIPTIMYKEPDLIDEAGLDAAIYMRILWFGVCLFLGVGVWCIAVVLPANLTSNEIQRLLDLEETTRNLQIANHVNLNSTLIKVVSRESGEDVVYELENAFTHLNGTNFTTVSSANETVTRVLNSVIFMNGTLNGNSTIRVSILANATLVINGTFLYPGSNNTETDLMYVTGDLYATTDTVTVNNNQYKFTDFDKYSLSNVEAGSPKMWAHLVSMYVVVIYAMWLITRFNREAVLLRLMFLGNAKRGGPSHTVLVTDVPGIVTGVTDMMNKAVNKIRTHVSGDGADTGKKKRTASGGVTPMATATQTPRKQPLPPNPNTPGTATSHGGASAAAIGAPAAAAAATLTTRAEEQPASPAGVATADEVAAAAAEMGATLVAAEAAVAPGVKDPAQEQVLSEMEEIQRGLEQVAREKQQREHEREKEQQEEEEQVEEEVTGEQQVKAAAAPAASGDASPKGRTGPGPVAEGVEPEAGGSTSGANARSGGGDSGADPGAIAVMVHGDGPAAPKSAFLEAGPEAAVAAGQPAAPPAQQLRRRRFQVLDNKYDYNLSDQRLNPWFQAREKVEAGMTPEQMVRSEFELVYGAEDICVVNMVQNTRALQPLVDEYNKVQQSLEDYLDMLQLRLKLRKKAEPQLIRVLGMAYGEWGKSYFGTKWFKKVDAVTFWLDRLRYLKEQVLLQQVKAINKAAPSAFVTFNSRKAQAGAPAPFEIVWSNLSMNIHEKSSRVVGLWVVFWLMTLFFMIPVTLIQAMIEVPKLATVDGLGPIVTAPVIKQLLEAIIPGLVLKIFLAIVPIILKAMAIMSGTTSLSEVDFGVVKRFFLFQVVVVFFGNIIAGSFFNQLTQWVEDPASVIPTLGKSIPMTATFFITYLFTTGMFVKTLQFVRLPGFVIYWLLNALAGSPRAKDRLWMFQYTDFGRTVAEHTTAMLIGIVFSCMNPIVCLAAWTYFLATYLGERYNNIYVYRRQYESAGRLWGTVFGQVMVGLYIMELTMLGLLAIKKFKWTPLAIPLVIITIGFHISNSRIYNKPWSVNALHDAADLDKRERDEDAAHHESRKKRAAEEANEVTKLYKNPCFKVPLMDLERIEALAADVLPRVDVLNKWRAELKAQGKKAVPAAGKAKKPHPAAGAEEGKVSMGGSSTASEDEDSALIPPPEVTRYDDLHVEKDESDGEEKME</sequence>
<feature type="compositionally biased region" description="Basic and acidic residues" evidence="7">
    <location>
        <begin position="1215"/>
        <end position="1234"/>
    </location>
</feature>
<feature type="transmembrane region" description="Helical" evidence="8">
    <location>
        <begin position="917"/>
        <end position="936"/>
    </location>
</feature>
<feature type="transmembrane region" description="Helical" evidence="8">
    <location>
        <begin position="1061"/>
        <end position="1078"/>
    </location>
</feature>
<feature type="compositionally biased region" description="Low complexity" evidence="7">
    <location>
        <begin position="380"/>
        <end position="394"/>
    </location>
</feature>
<dbReference type="Gramene" id="PNW79624">
    <property type="protein sequence ID" value="PNW79624"/>
    <property type="gene ID" value="CHLRE_08g360500v5"/>
</dbReference>
<dbReference type="AlphaFoldDB" id="A0A2K3DGF7"/>
<evidence type="ECO:0000259" key="11">
    <source>
        <dbReference type="Pfam" id="PF14703"/>
    </source>
</evidence>
<feature type="domain" description="CSC1/OSCA1-like N-terminal transmembrane" evidence="10">
    <location>
        <begin position="246"/>
        <end position="289"/>
    </location>
</feature>
<accession>A0A2K3DGF7</accession>
<dbReference type="Pfam" id="PF14703">
    <property type="entry name" value="PHM7_cyt"/>
    <property type="match status" value="1"/>
</dbReference>
<feature type="transmembrane region" description="Helical" evidence="8">
    <location>
        <begin position="837"/>
        <end position="857"/>
    </location>
</feature>
<feature type="transmembrane region" description="Helical" evidence="8">
    <location>
        <begin position="943"/>
        <end position="962"/>
    </location>
</feature>
<feature type="domain" description="CSC1/OSCA1-like cytosolic" evidence="11">
    <location>
        <begin position="632"/>
        <end position="764"/>
    </location>
</feature>
<evidence type="ECO:0000256" key="4">
    <source>
        <dbReference type="ARBA" id="ARBA00022692"/>
    </source>
</evidence>
<name>A0A2K3DGF7_CHLRE</name>
<keyword evidence="5 8" id="KW-1133">Transmembrane helix</keyword>
<comment type="similarity">
    <text evidence="2">Belongs to the CSC1 (TC 1.A.17) family.</text>
</comment>
<dbReference type="InParanoid" id="A0A2K3DGF7"/>
<evidence type="ECO:0000256" key="2">
    <source>
        <dbReference type="ARBA" id="ARBA00007779"/>
    </source>
</evidence>
<feature type="transmembrane region" description="Helical" evidence="8">
    <location>
        <begin position="878"/>
        <end position="897"/>
    </location>
</feature>
<dbReference type="PANTHER" id="PTHR13018">
    <property type="entry name" value="PROBABLE MEMBRANE PROTEIN DUF221-RELATED"/>
    <property type="match status" value="1"/>
</dbReference>
<evidence type="ECO:0000256" key="8">
    <source>
        <dbReference type="SAM" id="Phobius"/>
    </source>
</evidence>
<protein>
    <recommendedName>
        <fullName evidence="14">ERD4-related membrane protein</fullName>
    </recommendedName>
</protein>
<feature type="transmembrane region" description="Helical" evidence="8">
    <location>
        <begin position="269"/>
        <end position="288"/>
    </location>
</feature>
<evidence type="ECO:0000313" key="12">
    <source>
        <dbReference type="EMBL" id="PNW79624.1"/>
    </source>
</evidence>
<dbReference type="EMBL" id="CM008969">
    <property type="protein sequence ID" value="PNW79624.1"/>
    <property type="molecule type" value="Genomic_DNA"/>
</dbReference>
<dbReference type="Pfam" id="PF13967">
    <property type="entry name" value="RSN1_TM"/>
    <property type="match status" value="2"/>
</dbReference>
<evidence type="ECO:0000259" key="9">
    <source>
        <dbReference type="Pfam" id="PF02714"/>
    </source>
</evidence>
<feature type="transmembrane region" description="Helical" evidence="8">
    <location>
        <begin position="982"/>
        <end position="1011"/>
    </location>
</feature>
<keyword evidence="4 8" id="KW-0812">Transmembrane</keyword>
<evidence type="ECO:0000256" key="7">
    <source>
        <dbReference type="SAM" id="MobiDB-lite"/>
    </source>
</evidence>
<dbReference type="Proteomes" id="UP000006906">
    <property type="component" value="Chromosome 8"/>
</dbReference>
<proteinExistence type="inferred from homology"/>
<dbReference type="InterPro" id="IPR027815">
    <property type="entry name" value="CSC1/OSCA1-like_cyt"/>
</dbReference>
<evidence type="ECO:0000313" key="13">
    <source>
        <dbReference type="Proteomes" id="UP000006906"/>
    </source>
</evidence>